<organism evidence="1 2">
    <name type="scientific">Caerostris extrusa</name>
    <name type="common">Bark spider</name>
    <name type="synonym">Caerostris bankana</name>
    <dbReference type="NCBI Taxonomy" id="172846"/>
    <lineage>
        <taxon>Eukaryota</taxon>
        <taxon>Metazoa</taxon>
        <taxon>Ecdysozoa</taxon>
        <taxon>Arthropoda</taxon>
        <taxon>Chelicerata</taxon>
        <taxon>Arachnida</taxon>
        <taxon>Araneae</taxon>
        <taxon>Araneomorphae</taxon>
        <taxon>Entelegynae</taxon>
        <taxon>Araneoidea</taxon>
        <taxon>Araneidae</taxon>
        <taxon>Caerostris</taxon>
    </lineage>
</organism>
<gene>
    <name evidence="1" type="ORF">CEXT_649361</name>
</gene>
<comment type="caution">
    <text evidence="1">The sequence shown here is derived from an EMBL/GenBank/DDBJ whole genome shotgun (WGS) entry which is preliminary data.</text>
</comment>
<evidence type="ECO:0000313" key="2">
    <source>
        <dbReference type="Proteomes" id="UP001054945"/>
    </source>
</evidence>
<dbReference type="EMBL" id="BPLR01008192">
    <property type="protein sequence ID" value="GIY22757.1"/>
    <property type="molecule type" value="Genomic_DNA"/>
</dbReference>
<sequence length="30" mass="3473">MEYATSILKELLTFNRQVCGDQNIHNLCFA</sequence>
<keyword evidence="2" id="KW-1185">Reference proteome</keyword>
<evidence type="ECO:0000313" key="1">
    <source>
        <dbReference type="EMBL" id="GIY22757.1"/>
    </source>
</evidence>
<dbReference type="AlphaFoldDB" id="A0AAV4RQK9"/>
<feature type="non-terminal residue" evidence="1">
    <location>
        <position position="30"/>
    </location>
</feature>
<name>A0AAV4RQK9_CAEEX</name>
<accession>A0AAV4RQK9</accession>
<protein>
    <submittedName>
        <fullName evidence="1">Uncharacterized protein</fullName>
    </submittedName>
</protein>
<proteinExistence type="predicted"/>
<dbReference type="Proteomes" id="UP001054945">
    <property type="component" value="Unassembled WGS sequence"/>
</dbReference>
<reference evidence="1 2" key="1">
    <citation type="submission" date="2021-06" db="EMBL/GenBank/DDBJ databases">
        <title>Caerostris extrusa draft genome.</title>
        <authorList>
            <person name="Kono N."/>
            <person name="Arakawa K."/>
        </authorList>
    </citation>
    <scope>NUCLEOTIDE SEQUENCE [LARGE SCALE GENOMIC DNA]</scope>
</reference>